<evidence type="ECO:0000256" key="2">
    <source>
        <dbReference type="ARBA" id="ARBA00023043"/>
    </source>
</evidence>
<dbReference type="Gene3D" id="1.25.40.20">
    <property type="entry name" value="Ankyrin repeat-containing domain"/>
    <property type="match status" value="1"/>
</dbReference>
<dbReference type="GO" id="GO:0085020">
    <property type="term" value="P:protein K6-linked ubiquitination"/>
    <property type="evidence" value="ECO:0007669"/>
    <property type="project" value="TreeGrafter"/>
</dbReference>
<dbReference type="PRINTS" id="PR01415">
    <property type="entry name" value="ANKYRIN"/>
</dbReference>
<dbReference type="GO" id="GO:0004842">
    <property type="term" value="F:ubiquitin-protein transferase activity"/>
    <property type="evidence" value="ECO:0007669"/>
    <property type="project" value="TreeGrafter"/>
</dbReference>
<evidence type="ECO:0000313" key="4">
    <source>
        <dbReference type="EMBL" id="EMD90229.1"/>
    </source>
</evidence>
<reference evidence="5" key="2">
    <citation type="journal article" date="2013" name="PLoS Genet.">
        <title>Comparative genome structure, secondary metabolite, and effector coding capacity across Cochliobolus pathogens.</title>
        <authorList>
            <person name="Condon B.J."/>
            <person name="Leng Y."/>
            <person name="Wu D."/>
            <person name="Bushley K.E."/>
            <person name="Ohm R.A."/>
            <person name="Otillar R."/>
            <person name="Martin J."/>
            <person name="Schackwitz W."/>
            <person name="Grimwood J."/>
            <person name="MohdZainudin N."/>
            <person name="Xue C."/>
            <person name="Wang R."/>
            <person name="Manning V.A."/>
            <person name="Dhillon B."/>
            <person name="Tu Z.J."/>
            <person name="Steffenson B.J."/>
            <person name="Salamov A."/>
            <person name="Sun H."/>
            <person name="Lowry S."/>
            <person name="LaButti K."/>
            <person name="Han J."/>
            <person name="Copeland A."/>
            <person name="Lindquist E."/>
            <person name="Barry K."/>
            <person name="Schmutz J."/>
            <person name="Baker S.E."/>
            <person name="Ciuffetti L.M."/>
            <person name="Grigoriev I.V."/>
            <person name="Zhong S."/>
            <person name="Turgeon B.G."/>
        </authorList>
    </citation>
    <scope>NUCLEOTIDE SEQUENCE [LARGE SCALE GENOMIC DNA]</scope>
    <source>
        <strain evidence="5">C5 / ATCC 48332 / race O</strain>
    </source>
</reference>
<evidence type="ECO:0000256" key="1">
    <source>
        <dbReference type="ARBA" id="ARBA00022737"/>
    </source>
</evidence>
<gene>
    <name evidence="4" type="ORF">COCHEDRAFT_1105320</name>
</gene>
<dbReference type="EMBL" id="KB445578">
    <property type="protein sequence ID" value="EMD90229.1"/>
    <property type="molecule type" value="Genomic_DNA"/>
</dbReference>
<dbReference type="Proteomes" id="UP000016936">
    <property type="component" value="Unassembled WGS sequence"/>
</dbReference>
<dbReference type="STRING" id="701091.M2TUM9"/>
<organism evidence="4 5">
    <name type="scientific">Cochliobolus heterostrophus (strain C5 / ATCC 48332 / race O)</name>
    <name type="common">Southern corn leaf blight fungus</name>
    <name type="synonym">Bipolaris maydis</name>
    <dbReference type="NCBI Taxonomy" id="701091"/>
    <lineage>
        <taxon>Eukaryota</taxon>
        <taxon>Fungi</taxon>
        <taxon>Dikarya</taxon>
        <taxon>Ascomycota</taxon>
        <taxon>Pezizomycotina</taxon>
        <taxon>Dothideomycetes</taxon>
        <taxon>Pleosporomycetidae</taxon>
        <taxon>Pleosporales</taxon>
        <taxon>Pleosporineae</taxon>
        <taxon>Pleosporaceae</taxon>
        <taxon>Bipolaris</taxon>
    </lineage>
</organism>
<feature type="repeat" description="ANK" evidence="3">
    <location>
        <begin position="1"/>
        <end position="33"/>
    </location>
</feature>
<accession>M2TUM9</accession>
<dbReference type="OrthoDB" id="3686745at2759"/>
<feature type="repeat" description="ANK" evidence="3">
    <location>
        <begin position="35"/>
        <end position="69"/>
    </location>
</feature>
<dbReference type="PANTHER" id="PTHR24171">
    <property type="entry name" value="ANKYRIN REPEAT DOMAIN-CONTAINING PROTEIN 39-RELATED"/>
    <property type="match status" value="1"/>
</dbReference>
<evidence type="ECO:0000256" key="3">
    <source>
        <dbReference type="PROSITE-ProRule" id="PRU00023"/>
    </source>
</evidence>
<dbReference type="InterPro" id="IPR036770">
    <property type="entry name" value="Ankyrin_rpt-contain_sf"/>
</dbReference>
<keyword evidence="2 3" id="KW-0040">ANK repeat</keyword>
<dbReference type="SMART" id="SM00248">
    <property type="entry name" value="ANK"/>
    <property type="match status" value="4"/>
</dbReference>
<proteinExistence type="predicted"/>
<name>M2TUM9_COCH5</name>
<dbReference type="Pfam" id="PF00023">
    <property type="entry name" value="Ank"/>
    <property type="match status" value="1"/>
</dbReference>
<dbReference type="Pfam" id="PF12796">
    <property type="entry name" value="Ank_2"/>
    <property type="match status" value="1"/>
</dbReference>
<dbReference type="InterPro" id="IPR002110">
    <property type="entry name" value="Ankyrin_rpt"/>
</dbReference>
<keyword evidence="5" id="KW-1185">Reference proteome</keyword>
<dbReference type="PANTHER" id="PTHR24171:SF8">
    <property type="entry name" value="BRCA1-ASSOCIATED RING DOMAIN PROTEIN 1"/>
    <property type="match status" value="1"/>
</dbReference>
<feature type="repeat" description="ANK" evidence="3">
    <location>
        <begin position="103"/>
        <end position="135"/>
    </location>
</feature>
<dbReference type="HOGENOM" id="CLU_1626892_0_0_1"/>
<dbReference type="AlphaFoldDB" id="M2TUM9"/>
<sequence length="178" mass="19792">MGRTPLHWAVVRNDIANVRRLLDRGADPNKAAERSGWTSMHFAARARNLDPAILRLLLIHNADVDALDCHQQTPLSRAVRHGAEATRLLIDAGADLNLQYDCDKWCALHLAAWIGQTESMEVLLEAGANPLLQTIWGGNIIRMAQTHGPGEITDEWWTLWVDLVDDLYALGSIGNEET</sequence>
<evidence type="ECO:0000313" key="5">
    <source>
        <dbReference type="Proteomes" id="UP000016936"/>
    </source>
</evidence>
<protein>
    <submittedName>
        <fullName evidence="4">Uncharacterized protein</fullName>
    </submittedName>
</protein>
<dbReference type="OMA" id="ITDEWWT"/>
<dbReference type="PROSITE" id="PS50088">
    <property type="entry name" value="ANK_REPEAT"/>
    <property type="match status" value="3"/>
</dbReference>
<dbReference type="PROSITE" id="PS50297">
    <property type="entry name" value="ANK_REP_REGION"/>
    <property type="match status" value="3"/>
</dbReference>
<reference evidence="4 5" key="1">
    <citation type="journal article" date="2012" name="PLoS Pathog.">
        <title>Diverse lifestyles and strategies of plant pathogenesis encoded in the genomes of eighteen Dothideomycetes fungi.</title>
        <authorList>
            <person name="Ohm R.A."/>
            <person name="Feau N."/>
            <person name="Henrissat B."/>
            <person name="Schoch C.L."/>
            <person name="Horwitz B.A."/>
            <person name="Barry K.W."/>
            <person name="Condon B.J."/>
            <person name="Copeland A.C."/>
            <person name="Dhillon B."/>
            <person name="Glaser F."/>
            <person name="Hesse C.N."/>
            <person name="Kosti I."/>
            <person name="LaButti K."/>
            <person name="Lindquist E.A."/>
            <person name="Lucas S."/>
            <person name="Salamov A.A."/>
            <person name="Bradshaw R.E."/>
            <person name="Ciuffetti L."/>
            <person name="Hamelin R.C."/>
            <person name="Kema G.H.J."/>
            <person name="Lawrence C."/>
            <person name="Scott J.A."/>
            <person name="Spatafora J.W."/>
            <person name="Turgeon B.G."/>
            <person name="de Wit P.J.G.M."/>
            <person name="Zhong S."/>
            <person name="Goodwin S.B."/>
            <person name="Grigoriev I.V."/>
        </authorList>
    </citation>
    <scope>NUCLEOTIDE SEQUENCE [LARGE SCALE GENOMIC DNA]</scope>
    <source>
        <strain evidence="5">C5 / ATCC 48332 / race O</strain>
    </source>
</reference>
<keyword evidence="1" id="KW-0677">Repeat</keyword>
<dbReference type="SUPFAM" id="SSF48403">
    <property type="entry name" value="Ankyrin repeat"/>
    <property type="match status" value="1"/>
</dbReference>
<dbReference type="eggNOG" id="KOG4177">
    <property type="taxonomic scope" value="Eukaryota"/>
</dbReference>